<protein>
    <recommendedName>
        <fullName evidence="2">Cyanovirin-N domain-containing protein</fullName>
    </recommendedName>
</protein>
<sequence length="109" mass="12221">MKLIKSIFLLAATVSAAALAVTNSSSIIQKRNFADSCSWNFDGRYLTAHCKTYDKQVVFAEMDLDLYIGNLDGTLRHPGDFGHVPRWAAINIGNFIDNIDGLKVWRIWS</sequence>
<dbReference type="OrthoDB" id="10519442at2759"/>
<proteinExistence type="predicted"/>
<reference evidence="3 4" key="1">
    <citation type="submission" date="2015-10" db="EMBL/GenBank/DDBJ databases">
        <title>Full genome of DAOMC 229536 Phialocephala scopiformis, a fungal endophyte of spruce producing the potent anti-insectan compound rugulosin.</title>
        <authorList>
            <consortium name="DOE Joint Genome Institute"/>
            <person name="Walker A.K."/>
            <person name="Frasz S.L."/>
            <person name="Seifert K.A."/>
            <person name="Miller J.D."/>
            <person name="Mondo S.J."/>
            <person name="Labutti K."/>
            <person name="Lipzen A."/>
            <person name="Dockter R."/>
            <person name="Kennedy M."/>
            <person name="Grigoriev I.V."/>
            <person name="Spatafora J.W."/>
        </authorList>
    </citation>
    <scope>NUCLEOTIDE SEQUENCE [LARGE SCALE GENOMIC DNA]</scope>
    <source>
        <strain evidence="3 4">CBS 120377</strain>
    </source>
</reference>
<dbReference type="InterPro" id="IPR011058">
    <property type="entry name" value="Cyanovirin-N"/>
</dbReference>
<dbReference type="SUPFAM" id="SSF51322">
    <property type="entry name" value="Cyanovirin-N"/>
    <property type="match status" value="1"/>
</dbReference>
<dbReference type="AlphaFoldDB" id="A0A194XDU0"/>
<keyword evidence="1" id="KW-0732">Signal</keyword>
<evidence type="ECO:0000259" key="2">
    <source>
        <dbReference type="Pfam" id="PF08881"/>
    </source>
</evidence>
<accession>A0A194XDU0</accession>
<dbReference type="KEGG" id="psco:LY89DRAFT_717573"/>
<keyword evidence="4" id="KW-1185">Reference proteome</keyword>
<dbReference type="RefSeq" id="XP_018072272.1">
    <property type="nucleotide sequence ID" value="XM_018218356.1"/>
</dbReference>
<dbReference type="Pfam" id="PF08881">
    <property type="entry name" value="CVNH"/>
    <property type="match status" value="1"/>
</dbReference>
<dbReference type="InterPro" id="IPR036673">
    <property type="entry name" value="Cyanovirin-N_sf"/>
</dbReference>
<gene>
    <name evidence="3" type="ORF">LY89DRAFT_717573</name>
</gene>
<evidence type="ECO:0000313" key="3">
    <source>
        <dbReference type="EMBL" id="KUJ17917.1"/>
    </source>
</evidence>
<evidence type="ECO:0000313" key="4">
    <source>
        <dbReference type="Proteomes" id="UP000070700"/>
    </source>
</evidence>
<evidence type="ECO:0000256" key="1">
    <source>
        <dbReference type="SAM" id="SignalP"/>
    </source>
</evidence>
<dbReference type="EMBL" id="KQ947413">
    <property type="protein sequence ID" value="KUJ17917.1"/>
    <property type="molecule type" value="Genomic_DNA"/>
</dbReference>
<organism evidence="3 4">
    <name type="scientific">Mollisia scopiformis</name>
    <name type="common">Conifer needle endophyte fungus</name>
    <name type="synonym">Phialocephala scopiformis</name>
    <dbReference type="NCBI Taxonomy" id="149040"/>
    <lineage>
        <taxon>Eukaryota</taxon>
        <taxon>Fungi</taxon>
        <taxon>Dikarya</taxon>
        <taxon>Ascomycota</taxon>
        <taxon>Pezizomycotina</taxon>
        <taxon>Leotiomycetes</taxon>
        <taxon>Helotiales</taxon>
        <taxon>Mollisiaceae</taxon>
        <taxon>Mollisia</taxon>
    </lineage>
</organism>
<feature type="chain" id="PRO_5008268110" description="Cyanovirin-N domain-containing protein" evidence="1">
    <location>
        <begin position="19"/>
        <end position="109"/>
    </location>
</feature>
<name>A0A194XDU0_MOLSC</name>
<dbReference type="InParanoid" id="A0A194XDU0"/>
<dbReference type="GeneID" id="28828082"/>
<feature type="signal peptide" evidence="1">
    <location>
        <begin position="1"/>
        <end position="18"/>
    </location>
</feature>
<dbReference type="Gene3D" id="2.30.60.10">
    <property type="entry name" value="Cyanovirin-N"/>
    <property type="match status" value="1"/>
</dbReference>
<dbReference type="Proteomes" id="UP000070700">
    <property type="component" value="Unassembled WGS sequence"/>
</dbReference>
<feature type="domain" description="Cyanovirin-N" evidence="2">
    <location>
        <begin position="33"/>
        <end position="83"/>
    </location>
</feature>